<keyword evidence="1" id="KW-0472">Membrane</keyword>
<reference evidence="2 3" key="1">
    <citation type="journal article" date="2021" name="Nat. Commun.">
        <title>Genetic determinants of endophytism in the Arabidopsis root mycobiome.</title>
        <authorList>
            <person name="Mesny F."/>
            <person name="Miyauchi S."/>
            <person name="Thiergart T."/>
            <person name="Pickel B."/>
            <person name="Atanasova L."/>
            <person name="Karlsson M."/>
            <person name="Huettel B."/>
            <person name="Barry K.W."/>
            <person name="Haridas S."/>
            <person name="Chen C."/>
            <person name="Bauer D."/>
            <person name="Andreopoulos W."/>
            <person name="Pangilinan J."/>
            <person name="LaButti K."/>
            <person name="Riley R."/>
            <person name="Lipzen A."/>
            <person name="Clum A."/>
            <person name="Drula E."/>
            <person name="Henrissat B."/>
            <person name="Kohler A."/>
            <person name="Grigoriev I.V."/>
            <person name="Martin F.M."/>
            <person name="Hacquard S."/>
        </authorList>
    </citation>
    <scope>NUCLEOTIDE SEQUENCE [LARGE SCALE GENOMIC DNA]</scope>
    <source>
        <strain evidence="2 3">MPI-SDFR-AT-0080</strain>
    </source>
</reference>
<evidence type="ECO:0008006" key="4">
    <source>
        <dbReference type="Google" id="ProtNLM"/>
    </source>
</evidence>
<keyword evidence="1" id="KW-1133">Transmembrane helix</keyword>
<proteinExistence type="predicted"/>
<keyword evidence="1" id="KW-0812">Transmembrane</keyword>
<feature type="transmembrane region" description="Helical" evidence="1">
    <location>
        <begin position="6"/>
        <end position="24"/>
    </location>
</feature>
<accession>A0ABQ8GTP2</accession>
<dbReference type="Proteomes" id="UP000774617">
    <property type="component" value="Unassembled WGS sequence"/>
</dbReference>
<name>A0ABQ8GTP2_9PEZI</name>
<protein>
    <recommendedName>
        <fullName evidence="4">Secreted protein</fullName>
    </recommendedName>
</protein>
<sequence length="96" mass="10376">MGAARSLGSWTVLYVATGYALVAARSKHTLTMTLFSPPALHRLVIQSRVLATSAACPITDQAVLVCRSDGLLALPGACRDQIRTLRSLTSVTWHRR</sequence>
<dbReference type="EMBL" id="JAGTJR010000002">
    <property type="protein sequence ID" value="KAH7063691.1"/>
    <property type="molecule type" value="Genomic_DNA"/>
</dbReference>
<evidence type="ECO:0000256" key="1">
    <source>
        <dbReference type="SAM" id="Phobius"/>
    </source>
</evidence>
<evidence type="ECO:0000313" key="3">
    <source>
        <dbReference type="Proteomes" id="UP000774617"/>
    </source>
</evidence>
<keyword evidence="3" id="KW-1185">Reference proteome</keyword>
<comment type="caution">
    <text evidence="2">The sequence shown here is derived from an EMBL/GenBank/DDBJ whole genome shotgun (WGS) entry which is preliminary data.</text>
</comment>
<organism evidence="2 3">
    <name type="scientific">Macrophomina phaseolina</name>
    <dbReference type="NCBI Taxonomy" id="35725"/>
    <lineage>
        <taxon>Eukaryota</taxon>
        <taxon>Fungi</taxon>
        <taxon>Dikarya</taxon>
        <taxon>Ascomycota</taxon>
        <taxon>Pezizomycotina</taxon>
        <taxon>Dothideomycetes</taxon>
        <taxon>Dothideomycetes incertae sedis</taxon>
        <taxon>Botryosphaeriales</taxon>
        <taxon>Botryosphaeriaceae</taxon>
        <taxon>Macrophomina</taxon>
    </lineage>
</organism>
<gene>
    <name evidence="2" type="ORF">B0J12DRAFT_643774</name>
</gene>
<evidence type="ECO:0000313" key="2">
    <source>
        <dbReference type="EMBL" id="KAH7063691.1"/>
    </source>
</evidence>